<feature type="non-terminal residue" evidence="1">
    <location>
        <position position="254"/>
    </location>
</feature>
<dbReference type="AlphaFoldDB" id="A0A9N9NYC0"/>
<reference evidence="1" key="1">
    <citation type="submission" date="2021-06" db="EMBL/GenBank/DDBJ databases">
        <authorList>
            <person name="Kallberg Y."/>
            <person name="Tangrot J."/>
            <person name="Rosling A."/>
        </authorList>
    </citation>
    <scope>NUCLEOTIDE SEQUENCE</scope>
    <source>
        <strain evidence="1">IN212</strain>
    </source>
</reference>
<gene>
    <name evidence="1" type="ORF">RFULGI_LOCUS16161</name>
</gene>
<name>A0A9N9NYC0_9GLOM</name>
<proteinExistence type="predicted"/>
<sequence>TVFPIADGGYGYVTTELSYDDDRLFNASVPIISVYYMFLTPMTHQISKKFLLHYARNVSEISYISCSLSYGELGNVCLITEIAERSHNNSLSITYQVDFLSSGSVIRLQPLYFQTMITNDRNYILQSDIKPLFYGGSIVTNWAVDINNDTTNSNNDTTNINGNTTNSNDYTAPINVNSQGNQVGSAALPLVNITVDIIAPNGSKIIGDFWQWSLIANSPKYAVFFIMKNNTYIFCAMYEPRIWDIFVTNLPKFR</sequence>
<keyword evidence="2" id="KW-1185">Reference proteome</keyword>
<dbReference type="EMBL" id="CAJVPZ010055830">
    <property type="protein sequence ID" value="CAG8784990.1"/>
    <property type="molecule type" value="Genomic_DNA"/>
</dbReference>
<dbReference type="OrthoDB" id="2445869at2759"/>
<accession>A0A9N9NYC0</accession>
<protein>
    <submittedName>
        <fullName evidence="1">18010_t:CDS:1</fullName>
    </submittedName>
</protein>
<feature type="non-terminal residue" evidence="1">
    <location>
        <position position="1"/>
    </location>
</feature>
<evidence type="ECO:0000313" key="2">
    <source>
        <dbReference type="Proteomes" id="UP000789396"/>
    </source>
</evidence>
<comment type="caution">
    <text evidence="1">The sequence shown here is derived from an EMBL/GenBank/DDBJ whole genome shotgun (WGS) entry which is preliminary data.</text>
</comment>
<dbReference type="Proteomes" id="UP000789396">
    <property type="component" value="Unassembled WGS sequence"/>
</dbReference>
<organism evidence="1 2">
    <name type="scientific">Racocetra fulgida</name>
    <dbReference type="NCBI Taxonomy" id="60492"/>
    <lineage>
        <taxon>Eukaryota</taxon>
        <taxon>Fungi</taxon>
        <taxon>Fungi incertae sedis</taxon>
        <taxon>Mucoromycota</taxon>
        <taxon>Glomeromycotina</taxon>
        <taxon>Glomeromycetes</taxon>
        <taxon>Diversisporales</taxon>
        <taxon>Gigasporaceae</taxon>
        <taxon>Racocetra</taxon>
    </lineage>
</organism>
<evidence type="ECO:0000313" key="1">
    <source>
        <dbReference type="EMBL" id="CAG8784990.1"/>
    </source>
</evidence>